<comment type="caution">
    <text evidence="2">The sequence shown here is derived from an EMBL/GenBank/DDBJ whole genome shotgun (WGS) entry which is preliminary data.</text>
</comment>
<reference evidence="2 3" key="1">
    <citation type="submission" date="2018-07" db="EMBL/GenBank/DDBJ databases">
        <title>Genome sequence of Rhodococcus rhodnii ATCC 35071 from Rhodnius prolixus.</title>
        <authorList>
            <person name="Patel V."/>
            <person name="Vogel K.J."/>
        </authorList>
    </citation>
    <scope>NUCLEOTIDE SEQUENCE [LARGE SCALE GENOMIC DNA]</scope>
    <source>
        <strain evidence="2 3">ATCC 35071</strain>
    </source>
</reference>
<protein>
    <submittedName>
        <fullName evidence="2">Transglutaminase domain-containing protein</fullName>
    </submittedName>
</protein>
<dbReference type="Gene3D" id="2.60.40.2250">
    <property type="match status" value="1"/>
</dbReference>
<dbReference type="RefSeq" id="WP_010838847.1">
    <property type="nucleotide sequence ID" value="NZ_QRCM01000001.1"/>
</dbReference>
<dbReference type="Gene3D" id="3.10.620.30">
    <property type="match status" value="1"/>
</dbReference>
<accession>A0A6P2CE71</accession>
<dbReference type="SMART" id="SM00460">
    <property type="entry name" value="TGc"/>
    <property type="match status" value="1"/>
</dbReference>
<dbReference type="AlphaFoldDB" id="A0A6P2CE71"/>
<dbReference type="PANTHER" id="PTHR33490:SF12">
    <property type="entry name" value="BLL5557 PROTEIN"/>
    <property type="match status" value="1"/>
</dbReference>
<name>A0A6P2CE71_9NOCA</name>
<organism evidence="2 3">
    <name type="scientific">Rhodococcus rhodnii</name>
    <dbReference type="NCBI Taxonomy" id="38312"/>
    <lineage>
        <taxon>Bacteria</taxon>
        <taxon>Bacillati</taxon>
        <taxon>Actinomycetota</taxon>
        <taxon>Actinomycetes</taxon>
        <taxon>Mycobacteriales</taxon>
        <taxon>Nocardiaceae</taxon>
        <taxon>Rhodococcus</taxon>
    </lineage>
</organism>
<dbReference type="Proteomes" id="UP000471120">
    <property type="component" value="Unassembled WGS sequence"/>
</dbReference>
<evidence type="ECO:0000313" key="3">
    <source>
        <dbReference type="Proteomes" id="UP000471120"/>
    </source>
</evidence>
<proteinExistence type="predicted"/>
<feature type="domain" description="Transglutaminase-like" evidence="1">
    <location>
        <begin position="164"/>
        <end position="224"/>
    </location>
</feature>
<dbReference type="InterPro" id="IPR038765">
    <property type="entry name" value="Papain-like_cys_pep_sf"/>
</dbReference>
<dbReference type="PANTHER" id="PTHR33490">
    <property type="entry name" value="BLR5614 PROTEIN-RELATED"/>
    <property type="match status" value="1"/>
</dbReference>
<dbReference type="Pfam" id="PF01841">
    <property type="entry name" value="Transglut_core"/>
    <property type="match status" value="1"/>
</dbReference>
<dbReference type="InterPro" id="IPR002931">
    <property type="entry name" value="Transglutaminase-like"/>
</dbReference>
<evidence type="ECO:0000313" key="2">
    <source>
        <dbReference type="EMBL" id="TXG91057.1"/>
    </source>
</evidence>
<evidence type="ECO:0000259" key="1">
    <source>
        <dbReference type="SMART" id="SM00460"/>
    </source>
</evidence>
<gene>
    <name evidence="2" type="ORF">DW322_13540</name>
</gene>
<dbReference type="SUPFAM" id="SSF54001">
    <property type="entry name" value="Cysteine proteinases"/>
    <property type="match status" value="1"/>
</dbReference>
<sequence length="280" mass="30037">MPTREVSARIDFEVTEATELEFQIAVAHRRGVLVEEELTFTANGRDVAATEFAASHGGRIHVLRDVAPTSGTAWYRARIEVQDGRDDAGTAGATADLHDRSLYLRPSRYVPVDRFYPFAASEFGTADPIPAERPYETAAAVTSWVAKRMAYLPVSDSHTDAADTLLASAGVCRDQAHLVIALLRALNVPARFVAVYAPGCDPMDFHAVAEALGPDGWRVYDPTGLAPRNSLVRIATGRDAADTAFLDNHGGSLNLTGTTITATVPGALPADDPAERVRLP</sequence>
<dbReference type="EMBL" id="QRCM01000001">
    <property type="protein sequence ID" value="TXG91057.1"/>
    <property type="molecule type" value="Genomic_DNA"/>
</dbReference>